<gene>
    <name evidence="2" type="ORF">NCTC10296_00550</name>
</gene>
<dbReference type="Proteomes" id="UP000279284">
    <property type="component" value="Chromosome"/>
</dbReference>
<dbReference type="STRING" id="493.BWD07_09525"/>
<dbReference type="RefSeq" id="WP_085417195.1">
    <property type="nucleotide sequence ID" value="NZ_CAUJPY010000027.1"/>
</dbReference>
<reference evidence="2 3" key="1">
    <citation type="submission" date="2018-12" db="EMBL/GenBank/DDBJ databases">
        <authorList>
            <consortium name="Pathogen Informatics"/>
        </authorList>
    </citation>
    <scope>NUCLEOTIDE SEQUENCE [LARGE SCALE GENOMIC DNA]</scope>
    <source>
        <strain evidence="2 3">NCTC10296</strain>
    </source>
</reference>
<evidence type="ECO:0000313" key="3">
    <source>
        <dbReference type="Proteomes" id="UP000279284"/>
    </source>
</evidence>
<sequence>MDTKKLVKLSNIIGLVSIVLLGYWVFAFILIQVFGLKVFRQHLTETFGFSILGIISLMAGALMLNIMLNLTRIAERGEGGSEIRSGKKLLYMLLLVFPLLAAVLFGGNYLTAQKKQQILIQSAEKLVKQHPAQTQAMADYRFELPYIQNTANYLNLMEKQDTAFKSVAVIVPDTINGTPVYLGFGSRTLEDFSEAVNAASATDKQPQDTLVYKRVDDRQEIIRKADYLHSADLREREYLQKTFQNNSNEIEFVAQEGNYELFYPYQKNGKTVAVFLFSDYQRYGKFGSY</sequence>
<keyword evidence="1" id="KW-0812">Transmembrane</keyword>
<feature type="transmembrane region" description="Helical" evidence="1">
    <location>
        <begin position="47"/>
        <end position="68"/>
    </location>
</feature>
<accession>A0A1X3CUT0</accession>
<evidence type="ECO:0000256" key="1">
    <source>
        <dbReference type="SAM" id="Phobius"/>
    </source>
</evidence>
<feature type="transmembrane region" description="Helical" evidence="1">
    <location>
        <begin position="89"/>
        <end position="110"/>
    </location>
</feature>
<dbReference type="EMBL" id="LR134313">
    <property type="protein sequence ID" value="VEE99844.1"/>
    <property type="molecule type" value="Genomic_DNA"/>
</dbReference>
<evidence type="ECO:0000313" key="2">
    <source>
        <dbReference type="EMBL" id="VEE99844.1"/>
    </source>
</evidence>
<protein>
    <submittedName>
        <fullName evidence="2">Uncharacterized protein</fullName>
    </submittedName>
</protein>
<organism evidence="2 3">
    <name type="scientific">Neisseria canis</name>
    <dbReference type="NCBI Taxonomy" id="493"/>
    <lineage>
        <taxon>Bacteria</taxon>
        <taxon>Pseudomonadati</taxon>
        <taxon>Pseudomonadota</taxon>
        <taxon>Betaproteobacteria</taxon>
        <taxon>Neisseriales</taxon>
        <taxon>Neisseriaceae</taxon>
        <taxon>Neisseria</taxon>
    </lineage>
</organism>
<keyword evidence="1" id="KW-0472">Membrane</keyword>
<dbReference type="OrthoDB" id="348118at2"/>
<keyword evidence="3" id="KW-1185">Reference proteome</keyword>
<feature type="transmembrane region" description="Helical" evidence="1">
    <location>
        <begin position="12"/>
        <end position="35"/>
    </location>
</feature>
<name>A0A1X3CUT0_9NEIS</name>
<dbReference type="AlphaFoldDB" id="A0A1X3CUT0"/>
<dbReference type="KEGG" id="nci:NCTC10296_00550"/>
<proteinExistence type="predicted"/>
<keyword evidence="1" id="KW-1133">Transmembrane helix</keyword>